<accession>A0A4R7B9P3</accession>
<dbReference type="InterPro" id="IPR026262">
    <property type="entry name" value="DinJ"/>
</dbReference>
<comment type="similarity">
    <text evidence="1">Belongs to the RelB/DinJ antitoxin family.</text>
</comment>
<protein>
    <submittedName>
        <fullName evidence="3">DNA-damage-inducible protein J</fullName>
    </submittedName>
</protein>
<sequence length="91" mass="10218">MSHSTMLHVRVDDELKTQASETLAAMGLSVSDAVRILLTRVVNDQAFPLELKVPNAQTRAAMEESRTMMKARTARFDSVDTLIDDLEKNRQ</sequence>
<evidence type="ECO:0000313" key="3">
    <source>
        <dbReference type="EMBL" id="TDR81558.1"/>
    </source>
</evidence>
<organism evidence="3 4">
    <name type="scientific">Paludibacterium purpuratum</name>
    <dbReference type="NCBI Taxonomy" id="1144873"/>
    <lineage>
        <taxon>Bacteria</taxon>
        <taxon>Pseudomonadati</taxon>
        <taxon>Pseudomonadota</taxon>
        <taxon>Betaproteobacteria</taxon>
        <taxon>Neisseriales</taxon>
        <taxon>Chromobacteriaceae</taxon>
        <taxon>Paludibacterium</taxon>
    </lineage>
</organism>
<dbReference type="GO" id="GO:0000987">
    <property type="term" value="F:cis-regulatory region sequence-specific DNA binding"/>
    <property type="evidence" value="ECO:0007669"/>
    <property type="project" value="InterPro"/>
</dbReference>
<evidence type="ECO:0000313" key="4">
    <source>
        <dbReference type="Proteomes" id="UP000295611"/>
    </source>
</evidence>
<dbReference type="PANTHER" id="PTHR38781:SF1">
    <property type="entry name" value="ANTITOXIN DINJ-RELATED"/>
    <property type="match status" value="1"/>
</dbReference>
<name>A0A4R7B9P3_9NEIS</name>
<dbReference type="InterPro" id="IPR007337">
    <property type="entry name" value="RelB/DinJ"/>
</dbReference>
<dbReference type="Gene3D" id="1.10.1220.10">
    <property type="entry name" value="Met repressor-like"/>
    <property type="match status" value="1"/>
</dbReference>
<dbReference type="PIRSF" id="PIRSF003108">
    <property type="entry name" value="DinJ"/>
    <property type="match status" value="1"/>
</dbReference>
<evidence type="ECO:0000256" key="1">
    <source>
        <dbReference type="ARBA" id="ARBA00010562"/>
    </source>
</evidence>
<proteinExistence type="inferred from homology"/>
<dbReference type="EMBL" id="SNZP01000003">
    <property type="protein sequence ID" value="TDR81558.1"/>
    <property type="molecule type" value="Genomic_DNA"/>
</dbReference>
<dbReference type="PANTHER" id="PTHR38781">
    <property type="entry name" value="ANTITOXIN DINJ-RELATED"/>
    <property type="match status" value="1"/>
</dbReference>
<keyword evidence="4" id="KW-1185">Reference proteome</keyword>
<reference evidence="3 4" key="1">
    <citation type="submission" date="2019-03" db="EMBL/GenBank/DDBJ databases">
        <title>Genomic Encyclopedia of Type Strains, Phase III (KMG-III): the genomes of soil and plant-associated and newly described type strains.</title>
        <authorList>
            <person name="Whitman W."/>
        </authorList>
    </citation>
    <scope>NUCLEOTIDE SEQUENCE [LARGE SCALE GENOMIC DNA]</scope>
    <source>
        <strain evidence="3 4">CECT 8976</strain>
    </source>
</reference>
<dbReference type="RefSeq" id="WP_133678923.1">
    <property type="nucleotide sequence ID" value="NZ_SNZP01000003.1"/>
</dbReference>
<gene>
    <name evidence="3" type="ORF">DFP86_103211</name>
</gene>
<dbReference type="NCBIfam" id="TIGR02384">
    <property type="entry name" value="RelB_DinJ"/>
    <property type="match status" value="1"/>
</dbReference>
<dbReference type="GO" id="GO:0015643">
    <property type="term" value="F:toxic substance binding"/>
    <property type="evidence" value="ECO:0007669"/>
    <property type="project" value="InterPro"/>
</dbReference>
<keyword evidence="2" id="KW-1277">Toxin-antitoxin system</keyword>
<dbReference type="OrthoDB" id="1666683at2"/>
<comment type="caution">
    <text evidence="3">The sequence shown here is derived from an EMBL/GenBank/DDBJ whole genome shotgun (WGS) entry which is preliminary data.</text>
</comment>
<evidence type="ECO:0000256" key="2">
    <source>
        <dbReference type="ARBA" id="ARBA00022649"/>
    </source>
</evidence>
<dbReference type="GO" id="GO:0006351">
    <property type="term" value="P:DNA-templated transcription"/>
    <property type="evidence" value="ECO:0007669"/>
    <property type="project" value="TreeGrafter"/>
</dbReference>
<dbReference type="Proteomes" id="UP000295611">
    <property type="component" value="Unassembled WGS sequence"/>
</dbReference>
<dbReference type="AlphaFoldDB" id="A0A4R7B9P3"/>
<dbReference type="GO" id="GO:0006355">
    <property type="term" value="P:regulation of DNA-templated transcription"/>
    <property type="evidence" value="ECO:0007669"/>
    <property type="project" value="InterPro"/>
</dbReference>
<dbReference type="InterPro" id="IPR013321">
    <property type="entry name" value="Arc_rbn_hlx_hlx"/>
</dbReference>
<dbReference type="GO" id="GO:0044010">
    <property type="term" value="P:single-species biofilm formation"/>
    <property type="evidence" value="ECO:0007669"/>
    <property type="project" value="InterPro"/>
</dbReference>
<dbReference type="Pfam" id="PF04221">
    <property type="entry name" value="RelB"/>
    <property type="match status" value="1"/>
</dbReference>